<protein>
    <recommendedName>
        <fullName evidence="1">DUF4062 domain-containing protein</fullName>
    </recommendedName>
</protein>
<dbReference type="Pfam" id="PF13271">
    <property type="entry name" value="DUF4062"/>
    <property type="match status" value="1"/>
</dbReference>
<dbReference type="RefSeq" id="WP_146802124.1">
    <property type="nucleotide sequence ID" value="NZ_BJUK01000009.1"/>
</dbReference>
<feature type="domain" description="DUF4062" evidence="1">
    <location>
        <begin position="6"/>
        <end position="87"/>
    </location>
</feature>
<dbReference type="Proteomes" id="UP000321275">
    <property type="component" value="Unassembled WGS sequence"/>
</dbReference>
<keyword evidence="3" id="KW-1185">Reference proteome</keyword>
<dbReference type="InterPro" id="IPR025139">
    <property type="entry name" value="DUF4062"/>
</dbReference>
<organism evidence="2 3">
    <name type="scientific">Bisbaumannia pacifica</name>
    <dbReference type="NCBI Taxonomy" id="77098"/>
    <lineage>
        <taxon>Bacteria</taxon>
        <taxon>Pseudomonadati</taxon>
        <taxon>Pseudomonadota</taxon>
        <taxon>Gammaproteobacteria</taxon>
        <taxon>Oceanospirillales</taxon>
        <taxon>Halomonadaceae</taxon>
        <taxon>Bisbaumannia</taxon>
    </lineage>
</organism>
<dbReference type="OrthoDB" id="72299at2"/>
<dbReference type="AlphaFoldDB" id="A0A510X628"/>
<dbReference type="EMBL" id="BJUK01000009">
    <property type="protein sequence ID" value="GEK46859.1"/>
    <property type="molecule type" value="Genomic_DNA"/>
</dbReference>
<accession>A0A510X628</accession>
<comment type="caution">
    <text evidence="2">The sequence shown here is derived from an EMBL/GenBank/DDBJ whole genome shotgun (WGS) entry which is preliminary data.</text>
</comment>
<evidence type="ECO:0000313" key="2">
    <source>
        <dbReference type="EMBL" id="GEK46859.1"/>
    </source>
</evidence>
<sequence length="348" mass="39313">MERKHQVFVSSTYRDLVEERKEVIHALLELDCIPAGMELFPATDEDAWSLITEVIDGCDYYVLILAGKYGSANKEGIGYTEMEFDYAVSRKKPILCFLHEDLEALPASKIEGSDKGKSRLESFREKAKEKHCKFWTTAPDLGGKVSRSMVQLKKKHPSDGWVPGRFAVDQKMVAEMERLRARVAELEMEALVSHSYMPENVEGLEGGNDKYPIPAKIITDGEGNSETIMLEVSWDKIFAYCGPALSGECTSKELNEKIELAYFHAIPQDVLDFNSRRNITIPYVCEDQIHVQLQALGLMEPGQKKRAVSDTNTYWKLTPFGEQYLIQIKALRKKSEKSMQSAAKPSAD</sequence>
<reference evidence="2 3" key="1">
    <citation type="submission" date="2019-07" db="EMBL/GenBank/DDBJ databases">
        <title>Whole genome shotgun sequence of Halomonas pacifica NBRC 102220.</title>
        <authorList>
            <person name="Hosoyama A."/>
            <person name="Uohara A."/>
            <person name="Ohji S."/>
            <person name="Ichikawa N."/>
        </authorList>
    </citation>
    <scope>NUCLEOTIDE SEQUENCE [LARGE SCALE GENOMIC DNA]</scope>
    <source>
        <strain evidence="2 3">NBRC 102220</strain>
    </source>
</reference>
<evidence type="ECO:0000313" key="3">
    <source>
        <dbReference type="Proteomes" id="UP000321275"/>
    </source>
</evidence>
<gene>
    <name evidence="2" type="ORF">HPA02_11420</name>
</gene>
<evidence type="ECO:0000259" key="1">
    <source>
        <dbReference type="Pfam" id="PF13271"/>
    </source>
</evidence>
<name>A0A510X628_9GAMM</name>
<proteinExistence type="predicted"/>